<evidence type="ECO:0000313" key="1">
    <source>
        <dbReference type="EMBL" id="KRM16287.1"/>
    </source>
</evidence>
<gene>
    <name evidence="1" type="ORF">FC49_GL001404</name>
</gene>
<dbReference type="PATRIC" id="fig|1423779.3.peg.1443"/>
<comment type="caution">
    <text evidence="1">The sequence shown here is derived from an EMBL/GenBank/DDBJ whole genome shotgun (WGS) entry which is preliminary data.</text>
</comment>
<dbReference type="Proteomes" id="UP000050973">
    <property type="component" value="Unassembled WGS sequence"/>
</dbReference>
<protein>
    <submittedName>
        <fullName evidence="1">Uncharacterized protein</fullName>
    </submittedName>
</protein>
<sequence length="123" mass="14071">MDTKDYLFTYFAIVDKAAHSIPNYDKVIFNDMSKNNQKFAAIVNKYRDTDWGQVTDKIFMELLHEGVFTGTVDDDGDIIISNVTPLTYEILDQAKQPAFWDRLAELAPQWQDGSLTKVVVDCL</sequence>
<dbReference type="RefSeq" id="WP_003715208.1">
    <property type="nucleotide sequence ID" value="NZ_AZGE01000004.1"/>
</dbReference>
<dbReference type="EMBL" id="AZGE01000004">
    <property type="protein sequence ID" value="KRM16287.1"/>
    <property type="molecule type" value="Genomic_DNA"/>
</dbReference>
<dbReference type="AlphaFoldDB" id="A0A0R1WEU6"/>
<organism evidence="1 2">
    <name type="scientific">Limosilactobacillus oris DSM 4864</name>
    <dbReference type="NCBI Taxonomy" id="1423779"/>
    <lineage>
        <taxon>Bacteria</taxon>
        <taxon>Bacillati</taxon>
        <taxon>Bacillota</taxon>
        <taxon>Bacilli</taxon>
        <taxon>Lactobacillales</taxon>
        <taxon>Lactobacillaceae</taxon>
        <taxon>Limosilactobacillus</taxon>
    </lineage>
</organism>
<name>A0A0R1WEU6_9LACO</name>
<accession>A0A0R1WEU6</accession>
<proteinExistence type="predicted"/>
<evidence type="ECO:0000313" key="2">
    <source>
        <dbReference type="Proteomes" id="UP000050973"/>
    </source>
</evidence>
<reference evidence="1 2" key="1">
    <citation type="journal article" date="2015" name="Genome Announc.">
        <title>Expanding the biotechnology potential of lactobacilli through comparative genomics of 213 strains and associated genera.</title>
        <authorList>
            <person name="Sun Z."/>
            <person name="Harris H.M."/>
            <person name="McCann A."/>
            <person name="Guo C."/>
            <person name="Argimon S."/>
            <person name="Zhang W."/>
            <person name="Yang X."/>
            <person name="Jeffery I.B."/>
            <person name="Cooney J.C."/>
            <person name="Kagawa T.F."/>
            <person name="Liu W."/>
            <person name="Song Y."/>
            <person name="Salvetti E."/>
            <person name="Wrobel A."/>
            <person name="Rasinkangas P."/>
            <person name="Parkhill J."/>
            <person name="Rea M.C."/>
            <person name="O'Sullivan O."/>
            <person name="Ritari J."/>
            <person name="Douillard F.P."/>
            <person name="Paul Ross R."/>
            <person name="Yang R."/>
            <person name="Briner A.E."/>
            <person name="Felis G.E."/>
            <person name="de Vos W.M."/>
            <person name="Barrangou R."/>
            <person name="Klaenhammer T.R."/>
            <person name="Caufield P.W."/>
            <person name="Cui Y."/>
            <person name="Zhang H."/>
            <person name="O'Toole P.W."/>
        </authorList>
    </citation>
    <scope>NUCLEOTIDE SEQUENCE [LARGE SCALE GENOMIC DNA]</scope>
    <source>
        <strain evidence="1 2">DSM 4864</strain>
    </source>
</reference>